<keyword evidence="4 8" id="KW-0554">One-carbon metabolism</keyword>
<dbReference type="InterPro" id="IPR024072">
    <property type="entry name" value="DHFR-like_dom_sf"/>
</dbReference>
<evidence type="ECO:0000256" key="2">
    <source>
        <dbReference type="ARBA" id="ARBA00009539"/>
    </source>
</evidence>
<dbReference type="GO" id="GO:0046452">
    <property type="term" value="P:dihydrofolate metabolic process"/>
    <property type="evidence" value="ECO:0007669"/>
    <property type="project" value="TreeGrafter"/>
</dbReference>
<accession>A0A832DJG5</accession>
<organism evidence="10">
    <name type="scientific">Ignavibacterium album</name>
    <dbReference type="NCBI Taxonomy" id="591197"/>
    <lineage>
        <taxon>Bacteria</taxon>
        <taxon>Pseudomonadati</taxon>
        <taxon>Ignavibacteriota</taxon>
        <taxon>Ignavibacteria</taxon>
        <taxon>Ignavibacteriales</taxon>
        <taxon>Ignavibacteriaceae</taxon>
        <taxon>Ignavibacterium</taxon>
    </lineage>
</organism>
<reference evidence="10" key="1">
    <citation type="journal article" date="2020" name="mSystems">
        <title>Genome- and Community-Level Interaction Insights into Carbon Utilization and Element Cycling Functions of Hydrothermarchaeota in Hydrothermal Sediment.</title>
        <authorList>
            <person name="Zhou Z."/>
            <person name="Liu Y."/>
            <person name="Xu W."/>
            <person name="Pan J."/>
            <person name="Luo Z.H."/>
            <person name="Li M."/>
        </authorList>
    </citation>
    <scope>NUCLEOTIDE SEQUENCE [LARGE SCALE GENOMIC DNA]</scope>
    <source>
        <strain evidence="10">SpSt-500</strain>
    </source>
</reference>
<dbReference type="EC" id="1.5.1.3" evidence="3 8"/>
<dbReference type="PROSITE" id="PS51330">
    <property type="entry name" value="DHFR_2"/>
    <property type="match status" value="1"/>
</dbReference>
<dbReference type="GO" id="GO:0006730">
    <property type="term" value="P:one-carbon metabolic process"/>
    <property type="evidence" value="ECO:0007669"/>
    <property type="project" value="UniProtKB-KW"/>
</dbReference>
<feature type="domain" description="DHFR" evidence="9">
    <location>
        <begin position="2"/>
        <end position="159"/>
    </location>
</feature>
<evidence type="ECO:0000256" key="3">
    <source>
        <dbReference type="ARBA" id="ARBA00012856"/>
    </source>
</evidence>
<dbReference type="PIRSF" id="PIRSF000194">
    <property type="entry name" value="DHFR"/>
    <property type="match status" value="1"/>
</dbReference>
<dbReference type="PRINTS" id="PR00070">
    <property type="entry name" value="DHFR"/>
</dbReference>
<dbReference type="Pfam" id="PF00186">
    <property type="entry name" value="DHFR_1"/>
    <property type="match status" value="1"/>
</dbReference>
<proteinExistence type="inferred from homology"/>
<dbReference type="UniPathway" id="UPA00077">
    <property type="reaction ID" value="UER00158"/>
</dbReference>
<evidence type="ECO:0000256" key="5">
    <source>
        <dbReference type="ARBA" id="ARBA00022857"/>
    </source>
</evidence>
<gene>
    <name evidence="10" type="ORF">ENS56_11010</name>
</gene>
<dbReference type="SUPFAM" id="SSF53597">
    <property type="entry name" value="Dihydrofolate reductase-like"/>
    <property type="match status" value="1"/>
</dbReference>
<dbReference type="AlphaFoldDB" id="A0A832DJG5"/>
<dbReference type="PANTHER" id="PTHR48069">
    <property type="entry name" value="DIHYDROFOLATE REDUCTASE"/>
    <property type="match status" value="1"/>
</dbReference>
<evidence type="ECO:0000313" key="10">
    <source>
        <dbReference type="EMBL" id="HGT48557.1"/>
    </source>
</evidence>
<evidence type="ECO:0000256" key="6">
    <source>
        <dbReference type="ARBA" id="ARBA00023002"/>
    </source>
</evidence>
<comment type="similarity">
    <text evidence="2 8">Belongs to the dihydrofolate reductase family.</text>
</comment>
<evidence type="ECO:0000256" key="8">
    <source>
        <dbReference type="PIRNR" id="PIRNR000194"/>
    </source>
</evidence>
<evidence type="ECO:0000256" key="7">
    <source>
        <dbReference type="ARBA" id="ARBA00025067"/>
    </source>
</evidence>
<dbReference type="GO" id="GO:0004146">
    <property type="term" value="F:dihydrofolate reductase activity"/>
    <property type="evidence" value="ECO:0007669"/>
    <property type="project" value="UniProtKB-EC"/>
</dbReference>
<evidence type="ECO:0000256" key="1">
    <source>
        <dbReference type="ARBA" id="ARBA00004903"/>
    </source>
</evidence>
<dbReference type="EMBL" id="DSVI01000018">
    <property type="protein sequence ID" value="HGT48557.1"/>
    <property type="molecule type" value="Genomic_DNA"/>
</dbReference>
<keyword evidence="6 8" id="KW-0560">Oxidoreductase</keyword>
<dbReference type="GO" id="GO:0046654">
    <property type="term" value="P:tetrahydrofolate biosynthetic process"/>
    <property type="evidence" value="ECO:0007669"/>
    <property type="project" value="UniProtKB-UniPathway"/>
</dbReference>
<dbReference type="GO" id="GO:0046655">
    <property type="term" value="P:folic acid metabolic process"/>
    <property type="evidence" value="ECO:0007669"/>
    <property type="project" value="TreeGrafter"/>
</dbReference>
<dbReference type="CDD" id="cd00209">
    <property type="entry name" value="DHFR"/>
    <property type="match status" value="1"/>
</dbReference>
<comment type="pathway">
    <text evidence="1 8">Cofactor biosynthesis; tetrahydrofolate biosynthesis; 5,6,7,8-tetrahydrofolate from 7,8-dihydrofolate: step 1/1.</text>
</comment>
<dbReference type="GO" id="GO:0050661">
    <property type="term" value="F:NADP binding"/>
    <property type="evidence" value="ECO:0007669"/>
    <property type="project" value="InterPro"/>
</dbReference>
<dbReference type="Gene3D" id="3.40.430.10">
    <property type="entry name" value="Dihydrofolate Reductase, subunit A"/>
    <property type="match status" value="1"/>
</dbReference>
<evidence type="ECO:0000256" key="4">
    <source>
        <dbReference type="ARBA" id="ARBA00022563"/>
    </source>
</evidence>
<comment type="catalytic activity">
    <reaction evidence="8">
        <text>(6S)-5,6,7,8-tetrahydrofolate + NADP(+) = 7,8-dihydrofolate + NADPH + H(+)</text>
        <dbReference type="Rhea" id="RHEA:15009"/>
        <dbReference type="ChEBI" id="CHEBI:15378"/>
        <dbReference type="ChEBI" id="CHEBI:57451"/>
        <dbReference type="ChEBI" id="CHEBI:57453"/>
        <dbReference type="ChEBI" id="CHEBI:57783"/>
        <dbReference type="ChEBI" id="CHEBI:58349"/>
        <dbReference type="EC" id="1.5.1.3"/>
    </reaction>
</comment>
<sequence>MIISLIVAIAKNGVIGKSSGEMSWHVSEEFRHFKNTTKGFPVIMGRKTFETLGKPLKDRLNIVLTKNPDYKTQFEEVLICSSLDEAIKFCKEKKYEKVFIIGGAEIYKLALPIVDEMIISIMKFEAEGDVHFPEFNEADWTKEKIIDKEHFEVYLYKRN</sequence>
<comment type="caution">
    <text evidence="10">The sequence shown here is derived from an EMBL/GenBank/DDBJ whole genome shotgun (WGS) entry which is preliminary data.</text>
</comment>
<comment type="function">
    <text evidence="7 8">Key enzyme in folate metabolism. Catalyzes an essential reaction for de novo glycine and purine synthesis, and for DNA precursor synthesis.</text>
</comment>
<keyword evidence="5 8" id="KW-0521">NADP</keyword>
<name>A0A832DJG5_9BACT</name>
<protein>
    <recommendedName>
        <fullName evidence="3 8">Dihydrofolate reductase</fullName>
        <ecNumber evidence="3 8">1.5.1.3</ecNumber>
    </recommendedName>
</protein>
<evidence type="ECO:0000259" key="9">
    <source>
        <dbReference type="PROSITE" id="PS51330"/>
    </source>
</evidence>
<dbReference type="InterPro" id="IPR012259">
    <property type="entry name" value="DHFR"/>
</dbReference>
<dbReference type="PANTHER" id="PTHR48069:SF3">
    <property type="entry name" value="DIHYDROFOLATE REDUCTASE"/>
    <property type="match status" value="1"/>
</dbReference>
<dbReference type="InterPro" id="IPR001796">
    <property type="entry name" value="DHFR_dom"/>
</dbReference>